<dbReference type="InterPro" id="IPR000408">
    <property type="entry name" value="Reg_chr_condens"/>
</dbReference>
<dbReference type="SUPFAM" id="SSF50985">
    <property type="entry name" value="RCC1/BLIP-II"/>
    <property type="match status" value="2"/>
</dbReference>
<dbReference type="FunFam" id="3.40.50.1100:FF:000003">
    <property type="entry name" value="Cystathionine beta-synthase"/>
    <property type="match status" value="1"/>
</dbReference>
<feature type="compositionally biased region" description="Polar residues" evidence="9">
    <location>
        <begin position="450"/>
        <end position="468"/>
    </location>
</feature>
<evidence type="ECO:0000256" key="6">
    <source>
        <dbReference type="ARBA" id="ARBA00022898"/>
    </source>
</evidence>
<feature type="compositionally biased region" description="Low complexity" evidence="9">
    <location>
        <begin position="492"/>
        <end position="507"/>
    </location>
</feature>
<dbReference type="VEuPathDB" id="TriTrypDB:LDHU3_17.0570"/>
<evidence type="ECO:0000256" key="8">
    <source>
        <dbReference type="PROSITE-ProRule" id="PRU00235"/>
    </source>
</evidence>
<dbReference type="InterPro" id="IPR011333">
    <property type="entry name" value="SKP1/BTB/POZ_sf"/>
</dbReference>
<dbReference type="EC" id="4.2.1.22" evidence="4"/>
<dbReference type="PRINTS" id="PR00633">
    <property type="entry name" value="RCCNDNSATION"/>
</dbReference>
<dbReference type="EMBL" id="RHLC01000030">
    <property type="protein sequence ID" value="TPP51664.1"/>
    <property type="molecule type" value="Genomic_DNA"/>
</dbReference>
<feature type="compositionally biased region" description="Basic and acidic residues" evidence="9">
    <location>
        <begin position="698"/>
        <end position="709"/>
    </location>
</feature>
<feature type="repeat" description="RCC1" evidence="8">
    <location>
        <begin position="1140"/>
        <end position="1192"/>
    </location>
</feature>
<dbReference type="PROSITE" id="PS50012">
    <property type="entry name" value="RCC1_3"/>
    <property type="match status" value="5"/>
</dbReference>
<organism evidence="11 12">
    <name type="scientific">Leishmania donovani</name>
    <dbReference type="NCBI Taxonomy" id="5661"/>
    <lineage>
        <taxon>Eukaryota</taxon>
        <taxon>Discoba</taxon>
        <taxon>Euglenozoa</taxon>
        <taxon>Kinetoplastea</taxon>
        <taxon>Metakinetoplastina</taxon>
        <taxon>Trypanosomatida</taxon>
        <taxon>Trypanosomatidae</taxon>
        <taxon>Leishmaniinae</taxon>
        <taxon>Leishmania</taxon>
    </lineage>
</organism>
<evidence type="ECO:0000256" key="3">
    <source>
        <dbReference type="ARBA" id="ARBA00007103"/>
    </source>
</evidence>
<feature type="region of interest" description="Disordered" evidence="9">
    <location>
        <begin position="774"/>
        <end position="793"/>
    </location>
</feature>
<dbReference type="VEuPathDB" id="TriTrypDB:LdCL_170008400"/>
<evidence type="ECO:0000256" key="9">
    <source>
        <dbReference type="SAM" id="MobiDB-lite"/>
    </source>
</evidence>
<feature type="repeat" description="RCC1" evidence="8">
    <location>
        <begin position="865"/>
        <end position="917"/>
    </location>
</feature>
<protein>
    <recommendedName>
        <fullName evidence="4">cystathionine beta-synthase</fullName>
        <ecNumber evidence="4">4.2.1.22</ecNumber>
    </recommendedName>
</protein>
<evidence type="ECO:0000313" key="12">
    <source>
        <dbReference type="Proteomes" id="UP000318447"/>
    </source>
</evidence>
<dbReference type="VEuPathDB" id="TriTrypDB:LdBPK_170300.1"/>
<dbReference type="SUPFAM" id="SSF54695">
    <property type="entry name" value="POZ domain"/>
    <property type="match status" value="1"/>
</dbReference>
<comment type="pathway">
    <text evidence="2">Amino-acid biosynthesis; L-cysteine biosynthesis; L-cysteine from L-homocysteine and L-serine: step 1/2.</text>
</comment>
<name>A0A504XT71_LEIDO</name>
<dbReference type="Pfam" id="PF25390">
    <property type="entry name" value="WD40_RLD"/>
    <property type="match status" value="1"/>
</dbReference>
<comment type="caution">
    <text evidence="11">The sequence shown here is derived from an EMBL/GenBank/DDBJ whole genome shotgun (WGS) entry which is preliminary data.</text>
</comment>
<proteinExistence type="inferred from homology"/>
<evidence type="ECO:0000259" key="10">
    <source>
        <dbReference type="SMART" id="SM00225"/>
    </source>
</evidence>
<keyword evidence="5" id="KW-0677">Repeat</keyword>
<dbReference type="VEuPathDB" id="TriTrypDB:LdCL_170008500"/>
<feature type="region of interest" description="Disordered" evidence="9">
    <location>
        <begin position="1471"/>
        <end position="1548"/>
    </location>
</feature>
<dbReference type="PROSITE" id="PS00901">
    <property type="entry name" value="CYS_SYNTHASE"/>
    <property type="match status" value="1"/>
</dbReference>
<dbReference type="GO" id="GO:0006535">
    <property type="term" value="P:cysteine biosynthetic process from serine"/>
    <property type="evidence" value="ECO:0007669"/>
    <property type="project" value="InterPro"/>
</dbReference>
<dbReference type="Gene3D" id="3.30.710.10">
    <property type="entry name" value="Potassium Channel Kv1.1, Chain A"/>
    <property type="match status" value="2"/>
</dbReference>
<feature type="domain" description="BTB" evidence="10">
    <location>
        <begin position="553"/>
        <end position="864"/>
    </location>
</feature>
<dbReference type="Pfam" id="PF00291">
    <property type="entry name" value="PALP"/>
    <property type="match status" value="1"/>
</dbReference>
<dbReference type="GO" id="GO:0004122">
    <property type="term" value="F:cystathionine beta-synthase activity"/>
    <property type="evidence" value="ECO:0007669"/>
    <property type="project" value="UniProtKB-EC"/>
</dbReference>
<dbReference type="Gene3D" id="3.40.50.1100">
    <property type="match status" value="2"/>
</dbReference>
<dbReference type="SUPFAM" id="SSF53686">
    <property type="entry name" value="Tryptophan synthase beta subunit-like PLP-dependent enzymes"/>
    <property type="match status" value="1"/>
</dbReference>
<dbReference type="PROSITE" id="PS00626">
    <property type="entry name" value="RCC1_2"/>
    <property type="match status" value="1"/>
</dbReference>
<feature type="region of interest" description="Disordered" evidence="9">
    <location>
        <begin position="414"/>
        <end position="522"/>
    </location>
</feature>
<evidence type="ECO:0000256" key="5">
    <source>
        <dbReference type="ARBA" id="ARBA00022737"/>
    </source>
</evidence>
<reference evidence="12" key="1">
    <citation type="submission" date="2019-02" db="EMBL/GenBank/DDBJ databases">
        <title>FDA dAtabase for Regulatory Grade micrObial Sequences (FDA-ARGOS): Supporting development and validation of Infectious Disease Dx tests.</title>
        <authorList>
            <person name="Duncan R."/>
            <person name="Fisher C."/>
            <person name="Tallon L."/>
            <person name="Sadzewicz L."/>
            <person name="Sengamalay N."/>
            <person name="Ott S."/>
            <person name="Godinez A."/>
            <person name="Nagaraj S."/>
            <person name="Vavikolanu K."/>
            <person name="Nadendla S."/>
            <person name="Aluvathingal J."/>
            <person name="Sichtig H."/>
        </authorList>
    </citation>
    <scope>NUCLEOTIDE SEQUENCE [LARGE SCALE GENOMIC DNA]</scope>
    <source>
        <strain evidence="12">FDAARGOS_361</strain>
    </source>
</reference>
<dbReference type="InterPro" id="IPR050214">
    <property type="entry name" value="Cys_Synth/Cystath_Beta-Synth"/>
</dbReference>
<evidence type="ECO:0000313" key="11">
    <source>
        <dbReference type="EMBL" id="TPP51664.1"/>
    </source>
</evidence>
<dbReference type="Gene3D" id="2.130.10.30">
    <property type="entry name" value="Regulator of chromosome condensation 1/beta-lactamase-inhibitor protein II"/>
    <property type="match status" value="2"/>
</dbReference>
<dbReference type="VEuPathDB" id="TriTrypDB:LdBPK_170290.1"/>
<keyword evidence="6" id="KW-0663">Pyridoxal phosphate</keyword>
<dbReference type="FunFam" id="3.40.50.1100:FF:000118">
    <property type="entry name" value="Related to CYS4-cystathionine beta-synthase"/>
    <property type="match status" value="1"/>
</dbReference>
<dbReference type="InterPro" id="IPR001926">
    <property type="entry name" value="TrpB-like_PALP"/>
</dbReference>
<dbReference type="SMART" id="SM00225">
    <property type="entry name" value="BTB"/>
    <property type="match status" value="1"/>
</dbReference>
<evidence type="ECO:0000256" key="2">
    <source>
        <dbReference type="ARBA" id="ARBA00005003"/>
    </source>
</evidence>
<dbReference type="InterPro" id="IPR000210">
    <property type="entry name" value="BTB/POZ_dom"/>
</dbReference>
<gene>
    <name evidence="11" type="ORF">CGC21_3815</name>
</gene>
<dbReference type="Proteomes" id="UP000318447">
    <property type="component" value="Unassembled WGS sequence"/>
</dbReference>
<feature type="repeat" description="RCC1" evidence="8">
    <location>
        <begin position="999"/>
        <end position="1056"/>
    </location>
</feature>
<dbReference type="InterPro" id="IPR036052">
    <property type="entry name" value="TrpB-like_PALP_sf"/>
</dbReference>
<comment type="similarity">
    <text evidence="3">Belongs to the cysteine synthase/cystathionine beta-synthase family.</text>
</comment>
<accession>A0A504XT71</accession>
<feature type="repeat" description="RCC1" evidence="8">
    <location>
        <begin position="918"/>
        <end position="998"/>
    </location>
</feature>
<evidence type="ECO:0000256" key="1">
    <source>
        <dbReference type="ARBA" id="ARBA00001933"/>
    </source>
</evidence>
<dbReference type="VEuPathDB" id="TriTrypDB:LDHU3_17.0540"/>
<evidence type="ECO:0000256" key="4">
    <source>
        <dbReference type="ARBA" id="ARBA00012041"/>
    </source>
</evidence>
<dbReference type="CDD" id="cd01561">
    <property type="entry name" value="CBS_like"/>
    <property type="match status" value="1"/>
</dbReference>
<dbReference type="PANTHER" id="PTHR10314">
    <property type="entry name" value="CYSTATHIONINE BETA-SYNTHASE"/>
    <property type="match status" value="1"/>
</dbReference>
<feature type="compositionally biased region" description="Polar residues" evidence="9">
    <location>
        <begin position="1512"/>
        <end position="1537"/>
    </location>
</feature>
<evidence type="ECO:0000256" key="7">
    <source>
        <dbReference type="ARBA" id="ARBA00047490"/>
    </source>
</evidence>
<feature type="repeat" description="RCC1" evidence="8">
    <location>
        <begin position="1193"/>
        <end position="1249"/>
    </location>
</feature>
<dbReference type="InterPro" id="IPR058923">
    <property type="entry name" value="RCC1-like_dom"/>
</dbReference>
<dbReference type="InterPro" id="IPR009091">
    <property type="entry name" value="RCC1/BLIP-II"/>
</dbReference>
<dbReference type="InterPro" id="IPR001216">
    <property type="entry name" value="P-phosphate_BS"/>
</dbReference>
<comment type="catalytic activity">
    <reaction evidence="7">
        <text>L-homocysteine + L-serine = L,L-cystathionine + H2O</text>
        <dbReference type="Rhea" id="RHEA:10112"/>
        <dbReference type="ChEBI" id="CHEBI:15377"/>
        <dbReference type="ChEBI" id="CHEBI:33384"/>
        <dbReference type="ChEBI" id="CHEBI:58161"/>
        <dbReference type="ChEBI" id="CHEBI:58199"/>
        <dbReference type="EC" id="4.2.1.22"/>
    </reaction>
</comment>
<sequence length="1574" mass="164677">MTSATPRGQILANALEAVGNTPCIRLNRVPQKHGIQCEVVAKCEFFNPGGSVKDRIGKQMILDAEKNGTLKPGSVIVEATSGNTGIGLSMAAAIRGYHMVITMPKKMSHEKETTLQSLGAEVIRTETSLPHDHPDSLIGVARRLRDEKGYVLLDQYTNLSNPGAHYEFTGQEIYDQCGGKVDMVVICAGTGGTITGVAKKLKELIPEVIVVGVDPVGSIIADPEHPGEPVMYHVEGIGYDFVPDVCERKYVDRWVKTRDQESFDLALELHREEGLLVGGSSGSAMAGVVEAAKDLRSDQRCVVLMADGIRNYMGKFADVNWMIEHGFRQGEVTRPTYDTLKKELEEVKAKLAKYESGAHADYHDTVSPAASSPFPESTFTTAATVEGAPALTGVPSPASCSAMRHTTSSGGFYRFAATASSPPPQLPARWLRQPETSSTGWPLQPHDQRQQQTATTRSPTQACDSTSTAAVASRHARPAPASPSPRSDGDIAAAATGTAASGRSCASPLPRRSHTAAEERLSAPSAALPRSFYFQPVRTTESVCVATTASSSEWVLLNVGGRLITTTVGTLMADPDSVLASLCACLVPPPGRGDIAAGKKSGARRSAAMTTQEASGRCGAVADATPPGEEAPEGGIRCDPLGRDNRTHTANLAEGRNADGLRNSAAESGGGDAQTLPPSAASDAEVSPAAEDGPQHAPQHDNDSAQLDGDRSSLFSEIYTCHRPLHHSIASTASTSAAPPPALQRVSHQHSLLSVMRESRPDYVAAHTPPAVSLPVGASVGEGGDGEAVSPQQTASAIPLDTDGANAILLDLDADYFLPILNYLRHGAVMIPHYLSVAGVLAMAEYLNVMGLVRLLRGPPKPRRVMLFSWGSGGNGELGTHATRDEPTPTMAQVTPFGVRVCEIALGANYSCALSDTGSIYTFGNGEWGQLGLGGSGCAVRGGSSPPGGGVGGGNGTGQDGVDVPVELLIPRRIPLFEQLPAVHVAAGYAFAMAIVEGHHVYFWGNNNHGQSGRGRAHFDLPTKKVDAPVLVDTLEGKRIIQLSCGSFFALALSDDGFLSSWGLGDCVGLGTPEEVERRYRDVLGESLSNERRAVVLTPQLVTVKGRRRVAPGGAAVTAPERIVRIRAGQWHSGAINEHGELFTWGVGYQGRLGHGSKAPAYVPTLVRGALEGHRVVDVACGSFHTVALTAAGAVFCWGDNASGQCGTTAGSPDAFTAPYRVVGLEYVAGGVARSIACGRQHTVVVMEGPQPWCPQPCCRADAAESGCHSHAQVYCFGEATRTANATGSTASAVAAAAVSGATRGTVSSSHIGVSVAAMNAGALPASPGHGPYMTGGAAGGYQPALAPGGAAAAFPTRLPLPCTGGHHHPHYQLVPGLQNVDVRGVVSGLHHTFAYVEELCADALRVADGFGETLPTATRGWEHRPSYPPYPPPLLPPQAASAAESHVSHSAFTWGSRGCSSGGTNISWARSFMPPTPASQRPPSAYRDPWTDAPVESSTDSVGGRIMPLTRTRTMHPTSWSSDRVTTPFTGAASSQQHHRLASPLTGREEGAYLEMSRGNGDNGRLAGSADAV</sequence>
<feature type="region of interest" description="Disordered" evidence="9">
    <location>
        <begin position="596"/>
        <end position="709"/>
    </location>
</feature>
<comment type="cofactor">
    <cofactor evidence="1">
        <name>pyridoxal 5'-phosphate</name>
        <dbReference type="ChEBI" id="CHEBI:597326"/>
    </cofactor>
</comment>